<reference evidence="2 3" key="1">
    <citation type="submission" date="2016-12" db="EMBL/GenBank/DDBJ databases">
        <title>The genomes of Aspergillus section Nigri reveals drivers in fungal speciation.</title>
        <authorList>
            <consortium name="DOE Joint Genome Institute"/>
            <person name="Vesth T.C."/>
            <person name="Nybo J."/>
            <person name="Theobald S."/>
            <person name="Brandl J."/>
            <person name="Frisvad J.C."/>
            <person name="Nielsen K.F."/>
            <person name="Lyhne E.K."/>
            <person name="Kogle M.E."/>
            <person name="Kuo A."/>
            <person name="Riley R."/>
            <person name="Clum A."/>
            <person name="Nolan M."/>
            <person name="Lipzen A."/>
            <person name="Salamov A."/>
            <person name="Henrissat B."/>
            <person name="Wiebenga A."/>
            <person name="De Vries R.P."/>
            <person name="Grigoriev I.V."/>
            <person name="Mortensen U.H."/>
            <person name="Andersen M.R."/>
            <person name="Baker S.E."/>
        </authorList>
    </citation>
    <scope>NUCLEOTIDE SEQUENCE [LARGE SCALE GENOMIC DNA]</scope>
    <source>
        <strain evidence="2 3">CBS 121591</strain>
    </source>
</reference>
<keyword evidence="1" id="KW-1133">Transmembrane helix</keyword>
<organism evidence="2 3">
    <name type="scientific">Aspergillus uvarum CBS 121591</name>
    <dbReference type="NCBI Taxonomy" id="1448315"/>
    <lineage>
        <taxon>Eukaryota</taxon>
        <taxon>Fungi</taxon>
        <taxon>Dikarya</taxon>
        <taxon>Ascomycota</taxon>
        <taxon>Pezizomycotina</taxon>
        <taxon>Eurotiomycetes</taxon>
        <taxon>Eurotiomycetidae</taxon>
        <taxon>Eurotiales</taxon>
        <taxon>Aspergillaceae</taxon>
        <taxon>Aspergillus</taxon>
        <taxon>Aspergillus subgen. Circumdati</taxon>
    </lineage>
</organism>
<evidence type="ECO:0000313" key="3">
    <source>
        <dbReference type="Proteomes" id="UP000248340"/>
    </source>
</evidence>
<gene>
    <name evidence="2" type="ORF">BO82DRAFT_65780</name>
</gene>
<dbReference type="VEuPathDB" id="FungiDB:BO82DRAFT_65780"/>
<name>A0A319CD31_9EURO</name>
<evidence type="ECO:0000313" key="2">
    <source>
        <dbReference type="EMBL" id="PYH82330.1"/>
    </source>
</evidence>
<dbReference type="Proteomes" id="UP000248340">
    <property type="component" value="Unassembled WGS sequence"/>
</dbReference>
<feature type="transmembrane region" description="Helical" evidence="1">
    <location>
        <begin position="7"/>
        <end position="25"/>
    </location>
</feature>
<protein>
    <submittedName>
        <fullName evidence="2">Uncharacterized protein</fullName>
    </submittedName>
</protein>
<keyword evidence="1" id="KW-0812">Transmembrane</keyword>
<dbReference type="EMBL" id="KZ821696">
    <property type="protein sequence ID" value="PYH82330.1"/>
    <property type="molecule type" value="Genomic_DNA"/>
</dbReference>
<evidence type="ECO:0000256" key="1">
    <source>
        <dbReference type="SAM" id="Phobius"/>
    </source>
</evidence>
<proteinExistence type="predicted"/>
<dbReference type="GeneID" id="37144184"/>
<accession>A0A319CD31</accession>
<sequence length="160" mass="17783">MIVFIEVVIFFVYYYYYYYHYFYFISPLNILVDDNVISESRVSSISWFHTSSPDGILTPRLLSALALLDVSLSLSLSSPLPLLLSLSPTVPSRLLWFSLFGPCNFYPASFSLDPVSIFGCMNHSSPSLSIAGVGLPSRLSGLTVWSSGEGMREEPGKRSS</sequence>
<dbReference type="AlphaFoldDB" id="A0A319CD31"/>
<dbReference type="RefSeq" id="XP_025492530.1">
    <property type="nucleotide sequence ID" value="XM_025641442.1"/>
</dbReference>
<keyword evidence="1" id="KW-0472">Membrane</keyword>
<keyword evidence="3" id="KW-1185">Reference proteome</keyword>